<dbReference type="EMBL" id="MAGO01000002">
    <property type="protein sequence ID" value="OCC16150.1"/>
    <property type="molecule type" value="Genomic_DNA"/>
</dbReference>
<dbReference type="STRING" id="1156395.DBT_0612"/>
<dbReference type="Gene3D" id="3.40.50.12370">
    <property type="match status" value="1"/>
</dbReference>
<gene>
    <name evidence="2" type="ORF">DBT_0612</name>
</gene>
<dbReference type="InterPro" id="IPR006016">
    <property type="entry name" value="UspA"/>
</dbReference>
<proteinExistence type="predicted"/>
<evidence type="ECO:0000313" key="3">
    <source>
        <dbReference type="Proteomes" id="UP000093080"/>
    </source>
</evidence>
<keyword evidence="3" id="KW-1185">Reference proteome</keyword>
<accession>A0A1B9F8B9</accession>
<protein>
    <recommendedName>
        <fullName evidence="1">UspA domain-containing protein</fullName>
    </recommendedName>
</protein>
<dbReference type="OrthoDB" id="5448221at2"/>
<dbReference type="Pfam" id="PF00582">
    <property type="entry name" value="Usp"/>
    <property type="match status" value="1"/>
</dbReference>
<feature type="domain" description="UspA" evidence="1">
    <location>
        <begin position="83"/>
        <end position="153"/>
    </location>
</feature>
<name>A0A1B9F8B9_9BACT</name>
<organism evidence="2 3">
    <name type="scientific">Dissulfuribacter thermophilus</name>
    <dbReference type="NCBI Taxonomy" id="1156395"/>
    <lineage>
        <taxon>Bacteria</taxon>
        <taxon>Pseudomonadati</taxon>
        <taxon>Thermodesulfobacteriota</taxon>
        <taxon>Dissulfuribacteria</taxon>
        <taxon>Dissulfuribacterales</taxon>
        <taxon>Dissulfuribacteraceae</taxon>
        <taxon>Dissulfuribacter</taxon>
    </lineage>
</organism>
<dbReference type="RefSeq" id="WP_067616232.1">
    <property type="nucleotide sequence ID" value="NZ_MAGO01000002.1"/>
</dbReference>
<evidence type="ECO:0000259" key="1">
    <source>
        <dbReference type="Pfam" id="PF00582"/>
    </source>
</evidence>
<comment type="caution">
    <text evidence="2">The sequence shown here is derived from an EMBL/GenBank/DDBJ whole genome shotgun (WGS) entry which is preliminary data.</text>
</comment>
<evidence type="ECO:0000313" key="2">
    <source>
        <dbReference type="EMBL" id="OCC16150.1"/>
    </source>
</evidence>
<sequence>MRILGALDKESYSLGIIQDLARLCSNTWSDVTLVMVQKAGDSEESCKKALISCTENFYKMAGEGEGPYALPKQFHFQVGPNGSLELHTKGHKELTLKICMGDPAKAILKESNEIESDLIVIGCTKGIGCEWEGVLGLPQKIARDAKCSVLVVKETTTPRQIISFLDQTNVSQESLELINQMVTIHEAGLKIVGLMGEKGVVGKGDVERKMLEILQYYIDKNMHAWITFIEKNDIEKYVAQATSEGMVALWMGKQSFFAKIFSRDLLGKLIEYAQSSVLILR</sequence>
<reference evidence="2 3" key="1">
    <citation type="submission" date="2016-06" db="EMBL/GenBank/DDBJ databases">
        <title>Respiratory ammonification of nitrate coupled to the oxidation of elemental sulfur in deep-sea autotrophic thermophilic bacteria.</title>
        <authorList>
            <person name="Slobodkina G.B."/>
            <person name="Mardanov A.V."/>
            <person name="Ravin N.V."/>
            <person name="Frolova A.A."/>
            <person name="Viryasiv M.B."/>
            <person name="Chernyh N.A."/>
            <person name="Bonch-Osmolovskaya E.A."/>
            <person name="Slobodkin A.I."/>
        </authorList>
    </citation>
    <scope>NUCLEOTIDE SEQUENCE [LARGE SCALE GENOMIC DNA]</scope>
    <source>
        <strain evidence="2 3">S69</strain>
    </source>
</reference>
<dbReference type="SUPFAM" id="SSF52402">
    <property type="entry name" value="Adenine nucleotide alpha hydrolases-like"/>
    <property type="match status" value="1"/>
</dbReference>
<dbReference type="AlphaFoldDB" id="A0A1B9F8B9"/>
<dbReference type="Proteomes" id="UP000093080">
    <property type="component" value="Unassembled WGS sequence"/>
</dbReference>
<dbReference type="CDD" id="cd00293">
    <property type="entry name" value="USP-like"/>
    <property type="match status" value="1"/>
</dbReference>